<comment type="caution">
    <text evidence="2">The sequence shown here is derived from an EMBL/GenBank/DDBJ whole genome shotgun (WGS) entry which is preliminary data.</text>
</comment>
<dbReference type="PANTHER" id="PTHR35696">
    <property type="entry name" value="ELECTRON CARRIER/IRON ION-BINDING PROTEIN"/>
    <property type="match status" value="1"/>
</dbReference>
<dbReference type="Proteomes" id="UP000237105">
    <property type="component" value="Unassembled WGS sequence"/>
</dbReference>
<dbReference type="PANTHER" id="PTHR35696:SF1">
    <property type="entry name" value="ELECTRON CARRIER_IRON ION-BINDING PROTEIN"/>
    <property type="match status" value="1"/>
</dbReference>
<dbReference type="OrthoDB" id="1915989at2759"/>
<dbReference type="AlphaFoldDB" id="A0A2P5BED1"/>
<keyword evidence="3" id="KW-1185">Reference proteome</keyword>
<evidence type="ECO:0000313" key="2">
    <source>
        <dbReference type="EMBL" id="PON47138.1"/>
    </source>
</evidence>
<sequence length="116" mass="12053">MAAATATASPALANTTSETATAAVPSSTNTASSTSSPAAPAASAVNTVNRTDTPPKTLRGLNKPKCKQCGNVARSRIKSLTIAYLQDDTGKDVELHISRTKRSGSYFITTLLSLRR</sequence>
<gene>
    <name evidence="2" type="ORF">PanWU01x14_246470</name>
</gene>
<proteinExistence type="predicted"/>
<dbReference type="EMBL" id="JXTB01000299">
    <property type="protein sequence ID" value="PON47138.1"/>
    <property type="molecule type" value="Genomic_DNA"/>
</dbReference>
<feature type="compositionally biased region" description="Low complexity" evidence="1">
    <location>
        <begin position="1"/>
        <end position="49"/>
    </location>
</feature>
<reference evidence="3" key="1">
    <citation type="submission" date="2016-06" db="EMBL/GenBank/DDBJ databases">
        <title>Parallel loss of symbiosis genes in relatives of nitrogen-fixing non-legume Parasponia.</title>
        <authorList>
            <person name="Van Velzen R."/>
            <person name="Holmer R."/>
            <person name="Bu F."/>
            <person name="Rutten L."/>
            <person name="Van Zeijl A."/>
            <person name="Liu W."/>
            <person name="Santuari L."/>
            <person name="Cao Q."/>
            <person name="Sharma T."/>
            <person name="Shen D."/>
            <person name="Roswanjaya Y."/>
            <person name="Wardhani T."/>
            <person name="Kalhor M.S."/>
            <person name="Jansen J."/>
            <person name="Van den Hoogen J."/>
            <person name="Gungor B."/>
            <person name="Hartog M."/>
            <person name="Hontelez J."/>
            <person name="Verver J."/>
            <person name="Yang W.-C."/>
            <person name="Schijlen E."/>
            <person name="Repin R."/>
            <person name="Schilthuizen M."/>
            <person name="Schranz E."/>
            <person name="Heidstra R."/>
            <person name="Miyata K."/>
            <person name="Fedorova E."/>
            <person name="Kohlen W."/>
            <person name="Bisseling T."/>
            <person name="Smit S."/>
            <person name="Geurts R."/>
        </authorList>
    </citation>
    <scope>NUCLEOTIDE SEQUENCE [LARGE SCALE GENOMIC DNA]</scope>
    <source>
        <strain evidence="3">cv. WU1-14</strain>
    </source>
</reference>
<protein>
    <submittedName>
        <fullName evidence="2">Uncharacterized protein</fullName>
    </submittedName>
</protein>
<accession>A0A2P5BED1</accession>
<name>A0A2P5BED1_PARAD</name>
<evidence type="ECO:0000256" key="1">
    <source>
        <dbReference type="SAM" id="MobiDB-lite"/>
    </source>
</evidence>
<feature type="region of interest" description="Disordered" evidence="1">
    <location>
        <begin position="1"/>
        <end position="64"/>
    </location>
</feature>
<organism evidence="2 3">
    <name type="scientific">Parasponia andersonii</name>
    <name type="common">Sponia andersonii</name>
    <dbReference type="NCBI Taxonomy" id="3476"/>
    <lineage>
        <taxon>Eukaryota</taxon>
        <taxon>Viridiplantae</taxon>
        <taxon>Streptophyta</taxon>
        <taxon>Embryophyta</taxon>
        <taxon>Tracheophyta</taxon>
        <taxon>Spermatophyta</taxon>
        <taxon>Magnoliopsida</taxon>
        <taxon>eudicotyledons</taxon>
        <taxon>Gunneridae</taxon>
        <taxon>Pentapetalae</taxon>
        <taxon>rosids</taxon>
        <taxon>fabids</taxon>
        <taxon>Rosales</taxon>
        <taxon>Cannabaceae</taxon>
        <taxon>Parasponia</taxon>
    </lineage>
</organism>
<evidence type="ECO:0000313" key="3">
    <source>
        <dbReference type="Proteomes" id="UP000237105"/>
    </source>
</evidence>